<dbReference type="Ensembl" id="ENSCINT00000035504.1">
    <property type="protein sequence ID" value="ENSCINP00000036305.1"/>
    <property type="gene ID" value="ENSCING00000018070.1"/>
</dbReference>
<dbReference type="AlphaFoldDB" id="H2Y320"/>
<dbReference type="GO" id="GO:0008817">
    <property type="term" value="F:corrinoid adenosyltransferase activity"/>
    <property type="evidence" value="ECO:0000318"/>
    <property type="project" value="GO_Central"/>
</dbReference>
<dbReference type="Pfam" id="PF01923">
    <property type="entry name" value="Cob_adeno_trans"/>
    <property type="match status" value="1"/>
</dbReference>
<evidence type="ECO:0000313" key="6">
    <source>
        <dbReference type="Ensembl" id="ENSCINP00000036305.1"/>
    </source>
</evidence>
<name>H2Y320_CIOIN</name>
<evidence type="ECO:0000256" key="4">
    <source>
        <dbReference type="RuleBase" id="RU366026"/>
    </source>
</evidence>
<dbReference type="HOGENOM" id="CLU_083486_1_0_1"/>
<dbReference type="Proteomes" id="UP000008144">
    <property type="component" value="Chromosome 1"/>
</dbReference>
<reference evidence="6" key="2">
    <citation type="journal article" date="2008" name="Genome Biol.">
        <title>Improved genome assembly and evidence-based global gene model set for the chordate Ciona intestinalis: new insight into intron and operon populations.</title>
        <authorList>
            <person name="Satou Y."/>
            <person name="Mineta K."/>
            <person name="Ogasawara M."/>
            <person name="Sasakura Y."/>
            <person name="Shoguchi E."/>
            <person name="Ueno K."/>
            <person name="Yamada L."/>
            <person name="Matsumoto J."/>
            <person name="Wasserscheid J."/>
            <person name="Dewar K."/>
            <person name="Wiley G.B."/>
            <person name="Macmil S.L."/>
            <person name="Roe B.A."/>
            <person name="Zeller R.W."/>
            <person name="Hastings K.E."/>
            <person name="Lemaire P."/>
            <person name="Lindquist E."/>
            <person name="Endo T."/>
            <person name="Hotta K."/>
            <person name="Inaba K."/>
        </authorList>
    </citation>
    <scope>NUCLEOTIDE SEQUENCE [LARGE SCALE GENOMIC DNA]</scope>
    <source>
        <strain evidence="6">wild type</strain>
    </source>
</reference>
<evidence type="ECO:0000313" key="7">
    <source>
        <dbReference type="Proteomes" id="UP000008144"/>
    </source>
</evidence>
<comment type="similarity">
    <text evidence="4">Belongs to the Cob(I)alamin adenosyltransferase family.</text>
</comment>
<reference evidence="6" key="3">
    <citation type="submission" date="2025-08" db="UniProtKB">
        <authorList>
            <consortium name="Ensembl"/>
        </authorList>
    </citation>
    <scope>IDENTIFICATION</scope>
</reference>
<dbReference type="InterPro" id="IPR016030">
    <property type="entry name" value="CblAdoTrfase-like"/>
</dbReference>
<keyword evidence="2 4" id="KW-0547">Nucleotide-binding</keyword>
<keyword evidence="1 4" id="KW-0808">Transferase</keyword>
<dbReference type="InterPro" id="IPR029499">
    <property type="entry name" value="PduO-typ"/>
</dbReference>
<reference evidence="7" key="1">
    <citation type="journal article" date="2002" name="Science">
        <title>The draft genome of Ciona intestinalis: insights into chordate and vertebrate origins.</title>
        <authorList>
            <person name="Dehal P."/>
            <person name="Satou Y."/>
            <person name="Campbell R.K."/>
            <person name="Chapman J."/>
            <person name="Degnan B."/>
            <person name="De Tomaso A."/>
            <person name="Davidson B."/>
            <person name="Di Gregorio A."/>
            <person name="Gelpke M."/>
            <person name="Goodstein D.M."/>
            <person name="Harafuji N."/>
            <person name="Hastings K.E."/>
            <person name="Ho I."/>
            <person name="Hotta K."/>
            <person name="Huang W."/>
            <person name="Kawashima T."/>
            <person name="Lemaire P."/>
            <person name="Martinez D."/>
            <person name="Meinertzhagen I.A."/>
            <person name="Necula S."/>
            <person name="Nonaka M."/>
            <person name="Putnam N."/>
            <person name="Rash S."/>
            <person name="Saiga H."/>
            <person name="Satake M."/>
            <person name="Terry A."/>
            <person name="Yamada L."/>
            <person name="Wang H.G."/>
            <person name="Awazu S."/>
            <person name="Azumi K."/>
            <person name="Boore J."/>
            <person name="Branno M."/>
            <person name="Chin-Bow S."/>
            <person name="DeSantis R."/>
            <person name="Doyle S."/>
            <person name="Francino P."/>
            <person name="Keys D.N."/>
            <person name="Haga S."/>
            <person name="Hayashi H."/>
            <person name="Hino K."/>
            <person name="Imai K.S."/>
            <person name="Inaba K."/>
            <person name="Kano S."/>
            <person name="Kobayashi K."/>
            <person name="Kobayashi M."/>
            <person name="Lee B.I."/>
            <person name="Makabe K.W."/>
            <person name="Manohar C."/>
            <person name="Matassi G."/>
            <person name="Medina M."/>
            <person name="Mochizuki Y."/>
            <person name="Mount S."/>
            <person name="Morishita T."/>
            <person name="Miura S."/>
            <person name="Nakayama A."/>
            <person name="Nishizaka S."/>
            <person name="Nomoto H."/>
            <person name="Ohta F."/>
            <person name="Oishi K."/>
            <person name="Rigoutsos I."/>
            <person name="Sano M."/>
            <person name="Sasaki A."/>
            <person name="Sasakura Y."/>
            <person name="Shoguchi E."/>
            <person name="Shin-i T."/>
            <person name="Spagnuolo A."/>
            <person name="Stainier D."/>
            <person name="Suzuki M.M."/>
            <person name="Tassy O."/>
            <person name="Takatori N."/>
            <person name="Tokuoka M."/>
            <person name="Yagi K."/>
            <person name="Yoshizaki F."/>
            <person name="Wada S."/>
            <person name="Zhang C."/>
            <person name="Hyatt P.D."/>
            <person name="Larimer F."/>
            <person name="Detter C."/>
            <person name="Doggett N."/>
            <person name="Glavina T."/>
            <person name="Hawkins T."/>
            <person name="Richardson P."/>
            <person name="Lucas S."/>
            <person name="Kohara Y."/>
            <person name="Levine M."/>
            <person name="Satoh N."/>
            <person name="Rokhsar D.S."/>
        </authorList>
    </citation>
    <scope>NUCLEOTIDE SEQUENCE [LARGE SCALE GENOMIC DNA]</scope>
</reference>
<dbReference type="EMBL" id="EAAA01000256">
    <property type="status" value="NOT_ANNOTATED_CDS"/>
    <property type="molecule type" value="Genomic_DNA"/>
</dbReference>
<dbReference type="FunFam" id="1.20.1200.10:FF:000005">
    <property type="entry name" value="cob(I)yrinic acid a,c-diamide adenosyltransferase, mitochondrial-like"/>
    <property type="match status" value="1"/>
</dbReference>
<proteinExistence type="inferred from homology"/>
<dbReference type="STRING" id="7719.ENSCINP00000036305"/>
<dbReference type="InParanoid" id="H2Y320"/>
<dbReference type="NCBIfam" id="TIGR00636">
    <property type="entry name" value="PduO_Nterm"/>
    <property type="match status" value="1"/>
</dbReference>
<evidence type="ECO:0000256" key="2">
    <source>
        <dbReference type="ARBA" id="ARBA00022741"/>
    </source>
</evidence>
<dbReference type="SUPFAM" id="SSF89028">
    <property type="entry name" value="Cobalamin adenosyltransferase-like"/>
    <property type="match status" value="1"/>
</dbReference>
<evidence type="ECO:0000256" key="1">
    <source>
        <dbReference type="ARBA" id="ARBA00022679"/>
    </source>
</evidence>
<feature type="domain" description="Cobalamin adenosyltransferase-like" evidence="5">
    <location>
        <begin position="47"/>
        <end position="221"/>
    </location>
</feature>
<reference evidence="6" key="4">
    <citation type="submission" date="2025-09" db="UniProtKB">
        <authorList>
            <consortium name="Ensembl"/>
        </authorList>
    </citation>
    <scope>IDENTIFICATION</scope>
</reference>
<accession>H2Y320</accession>
<dbReference type="PANTHER" id="PTHR12213">
    <property type="entry name" value="CORRINOID ADENOSYLTRANSFERASE"/>
    <property type="match status" value="1"/>
</dbReference>
<dbReference type="OMA" id="HQACTVV"/>
<dbReference type="Gene3D" id="1.20.1200.10">
    <property type="entry name" value="Cobalamin adenosyltransferase-like"/>
    <property type="match status" value="1"/>
</dbReference>
<keyword evidence="3 4" id="KW-0067">ATP-binding</keyword>
<protein>
    <recommendedName>
        <fullName evidence="5">Cobalamin adenosyltransferase-like domain-containing protein</fullName>
    </recommendedName>
</protein>
<dbReference type="GeneTree" id="ENSGT00390000008432"/>
<evidence type="ECO:0000259" key="5">
    <source>
        <dbReference type="Pfam" id="PF01923"/>
    </source>
</evidence>
<keyword evidence="7" id="KW-1185">Reference proteome</keyword>
<dbReference type="GO" id="GO:0005524">
    <property type="term" value="F:ATP binding"/>
    <property type="evidence" value="ECO:0007669"/>
    <property type="project" value="UniProtKB-UniRule"/>
</dbReference>
<dbReference type="PANTHER" id="PTHR12213:SF0">
    <property type="entry name" value="CORRINOID ADENOSYLTRANSFERASE MMAB"/>
    <property type="match status" value="1"/>
</dbReference>
<evidence type="ECO:0000256" key="3">
    <source>
        <dbReference type="ARBA" id="ARBA00022840"/>
    </source>
</evidence>
<organism evidence="6 7">
    <name type="scientific">Ciona intestinalis</name>
    <name type="common">Transparent sea squirt</name>
    <name type="synonym">Ascidia intestinalis</name>
    <dbReference type="NCBI Taxonomy" id="7719"/>
    <lineage>
        <taxon>Eukaryota</taxon>
        <taxon>Metazoa</taxon>
        <taxon>Chordata</taxon>
        <taxon>Tunicata</taxon>
        <taxon>Ascidiacea</taxon>
        <taxon>Phlebobranchia</taxon>
        <taxon>Cionidae</taxon>
        <taxon>Ciona</taxon>
    </lineage>
</organism>
<dbReference type="FunCoup" id="H2Y320">
    <property type="interactions" value="15"/>
</dbReference>
<dbReference type="InterPro" id="IPR036451">
    <property type="entry name" value="CblAdoTrfase-like_sf"/>
</dbReference>
<sequence length="236" mass="26908">VWRMQIIAEKRALLIRCGAYCLPTQIEHITSTVNAPFMVHQQRAVKVYTKTGDKGTTSLFTGERRTKFHEVFDALGDVDELNSNIGLARQHLVESPKHVELNDISKFLERIQCTLLDIGSCVATPPNTATEKQLQRTEFDSKLVEELEEWIDHYWTALPELKNFILPSGGKSSCSLHVSRSVCRRAERKVSVLFHKDEVSADVAKYVNRLSDLLFTLARYVAFVEGNEEIIYKKPK</sequence>